<comment type="caution">
    <text evidence="3">The sequence shown here is derived from an EMBL/GenBank/DDBJ whole genome shotgun (WGS) entry which is preliminary data.</text>
</comment>
<dbReference type="RefSeq" id="WP_081147245.1">
    <property type="nucleotide sequence ID" value="NZ_LVYD01000043.1"/>
</dbReference>
<dbReference type="GO" id="GO:0003677">
    <property type="term" value="F:DNA binding"/>
    <property type="evidence" value="ECO:0007669"/>
    <property type="project" value="UniProtKB-KW"/>
</dbReference>
<dbReference type="Pfam" id="PF02311">
    <property type="entry name" value="AraC_binding"/>
    <property type="match status" value="1"/>
</dbReference>
<evidence type="ECO:0000256" key="1">
    <source>
        <dbReference type="ARBA" id="ARBA00023125"/>
    </source>
</evidence>
<organism evidence="3 4">
    <name type="scientific">Niastella vici</name>
    <dbReference type="NCBI Taxonomy" id="1703345"/>
    <lineage>
        <taxon>Bacteria</taxon>
        <taxon>Pseudomonadati</taxon>
        <taxon>Bacteroidota</taxon>
        <taxon>Chitinophagia</taxon>
        <taxon>Chitinophagales</taxon>
        <taxon>Chitinophagaceae</taxon>
        <taxon>Niastella</taxon>
    </lineage>
</organism>
<dbReference type="InterPro" id="IPR003313">
    <property type="entry name" value="AraC-bd"/>
</dbReference>
<dbReference type="Proteomes" id="UP000192796">
    <property type="component" value="Unassembled WGS sequence"/>
</dbReference>
<evidence type="ECO:0000259" key="2">
    <source>
        <dbReference type="Pfam" id="PF02311"/>
    </source>
</evidence>
<reference evidence="3 4" key="1">
    <citation type="submission" date="2016-03" db="EMBL/GenBank/DDBJ databases">
        <title>Niastella vici sp. nov., isolated from farmland soil.</title>
        <authorList>
            <person name="Chen L."/>
            <person name="Wang D."/>
            <person name="Yang S."/>
            <person name="Wang G."/>
        </authorList>
    </citation>
    <scope>NUCLEOTIDE SEQUENCE [LARGE SCALE GENOMIC DNA]</scope>
    <source>
        <strain evidence="3 4">DJ57</strain>
    </source>
</reference>
<dbReference type="CDD" id="cd02230">
    <property type="entry name" value="cupin_HP0902-like"/>
    <property type="match status" value="1"/>
</dbReference>
<dbReference type="STRING" id="1703345.A3860_21900"/>
<dbReference type="PANTHER" id="PTHR37694">
    <property type="entry name" value="SLR8022 PROTEIN"/>
    <property type="match status" value="1"/>
</dbReference>
<keyword evidence="4" id="KW-1185">Reference proteome</keyword>
<dbReference type="EMBL" id="LVYD01000043">
    <property type="protein sequence ID" value="OQP64064.1"/>
    <property type="molecule type" value="Genomic_DNA"/>
</dbReference>
<dbReference type="SUPFAM" id="SSF51182">
    <property type="entry name" value="RmlC-like cupins"/>
    <property type="match status" value="1"/>
</dbReference>
<dbReference type="PANTHER" id="PTHR37694:SF1">
    <property type="entry name" value="SLR8022 PROTEIN"/>
    <property type="match status" value="1"/>
</dbReference>
<protein>
    <recommendedName>
        <fullName evidence="2">AraC-type arabinose-binding/dimerisation domain-containing protein</fullName>
    </recommendedName>
</protein>
<dbReference type="InterPro" id="IPR011051">
    <property type="entry name" value="RmlC_Cupin_sf"/>
</dbReference>
<dbReference type="GO" id="GO:0006355">
    <property type="term" value="P:regulation of DNA-templated transcription"/>
    <property type="evidence" value="ECO:0007669"/>
    <property type="project" value="InterPro"/>
</dbReference>
<name>A0A1V9G0H1_9BACT</name>
<dbReference type="InterPro" id="IPR014710">
    <property type="entry name" value="RmlC-like_jellyroll"/>
</dbReference>
<keyword evidence="1" id="KW-0238">DNA-binding</keyword>
<evidence type="ECO:0000313" key="4">
    <source>
        <dbReference type="Proteomes" id="UP000192796"/>
    </source>
</evidence>
<proteinExistence type="predicted"/>
<dbReference type="Gene3D" id="2.60.120.10">
    <property type="entry name" value="Jelly Rolls"/>
    <property type="match status" value="1"/>
</dbReference>
<evidence type="ECO:0000313" key="3">
    <source>
        <dbReference type="EMBL" id="OQP64064.1"/>
    </source>
</evidence>
<accession>A0A1V9G0H1</accession>
<gene>
    <name evidence="3" type="ORF">A3860_21900</name>
</gene>
<dbReference type="AlphaFoldDB" id="A0A1V9G0H1"/>
<sequence length="138" mass="15867">MKEKYNDPTSQRPEGNRMIDGPMVSIDLSLFMEQIREENSWKDGKRNAITIFKTNELRIVLIALHQDSEMARHIADGIINVQVLKGRIQFMTDQKTVELSEGQMLVLHESIPHTVKALQESIFLLTIATSLRNKQNHL</sequence>
<feature type="domain" description="AraC-type arabinose-binding/dimerisation" evidence="2">
    <location>
        <begin position="65"/>
        <end position="119"/>
    </location>
</feature>
<dbReference type="OrthoDB" id="8418771at2"/>